<comment type="similarity">
    <text evidence="3 6">Belongs to the MoeA family.</text>
</comment>
<dbReference type="PANTHER" id="PTHR10192:SF5">
    <property type="entry name" value="GEPHYRIN"/>
    <property type="match status" value="1"/>
</dbReference>
<dbReference type="InterPro" id="IPR036688">
    <property type="entry name" value="MoeA_C_domain_IV_sf"/>
</dbReference>
<keyword evidence="6" id="KW-0500">Molybdenum</keyword>
<dbReference type="Pfam" id="PF00994">
    <property type="entry name" value="MoCF_biosynth"/>
    <property type="match status" value="1"/>
</dbReference>
<comment type="pathway">
    <text evidence="2 6">Cofactor biosynthesis; molybdopterin biosynthesis.</text>
</comment>
<dbReference type="Gene3D" id="3.40.980.10">
    <property type="entry name" value="MoaB/Mog-like domain"/>
    <property type="match status" value="1"/>
</dbReference>
<reference evidence="8 9" key="2">
    <citation type="submission" date="2019-05" db="EMBL/GenBank/DDBJ databases">
        <authorList>
            <person name="Suflita J.M."/>
            <person name="Marks C.R."/>
        </authorList>
    </citation>
    <scope>NUCLEOTIDE SEQUENCE [LARGE SCALE GENOMIC DNA]</scope>
    <source>
        <strain evidence="8 9">ALDC</strain>
    </source>
</reference>
<evidence type="ECO:0000313" key="9">
    <source>
        <dbReference type="Proteomes" id="UP000298602"/>
    </source>
</evidence>
<gene>
    <name evidence="8" type="ORF">FDQ92_10235</name>
</gene>
<dbReference type="GO" id="GO:0006777">
    <property type="term" value="P:Mo-molybdopterin cofactor biosynthetic process"/>
    <property type="evidence" value="ECO:0007669"/>
    <property type="project" value="UniProtKB-UniRule"/>
</dbReference>
<keyword evidence="6" id="KW-0479">Metal-binding</keyword>
<dbReference type="EMBL" id="CP040098">
    <property type="protein sequence ID" value="QCQ22507.1"/>
    <property type="molecule type" value="Genomic_DNA"/>
</dbReference>
<dbReference type="Gene3D" id="2.170.190.11">
    <property type="entry name" value="Molybdopterin biosynthesis moea protein, domain 3"/>
    <property type="match status" value="1"/>
</dbReference>
<protein>
    <recommendedName>
        <fullName evidence="6">Molybdopterin molybdenumtransferase</fullName>
        <ecNumber evidence="6">2.10.1.1</ecNumber>
    </recommendedName>
</protein>
<dbReference type="SMART" id="SM00852">
    <property type="entry name" value="MoCF_biosynth"/>
    <property type="match status" value="1"/>
</dbReference>
<dbReference type="InterPro" id="IPR008284">
    <property type="entry name" value="MoCF_biosynth_CS"/>
</dbReference>
<dbReference type="PROSITE" id="PS01079">
    <property type="entry name" value="MOCF_BIOSYNTHESIS_2"/>
    <property type="match status" value="1"/>
</dbReference>
<keyword evidence="4 6" id="KW-0501">Molybdenum cofactor biosynthesis</keyword>
<dbReference type="EC" id="2.10.1.1" evidence="6"/>
<dbReference type="InterPro" id="IPR005111">
    <property type="entry name" value="MoeA_C_domain_IV"/>
</dbReference>
<dbReference type="AlphaFoldDB" id="A0A4P8L3I0"/>
<dbReference type="NCBIfam" id="NF045515">
    <property type="entry name" value="Glp_gephyrin"/>
    <property type="match status" value="1"/>
</dbReference>
<keyword evidence="6 8" id="KW-0808">Transferase</keyword>
<dbReference type="SUPFAM" id="SSF63882">
    <property type="entry name" value="MoeA N-terminal region -like"/>
    <property type="match status" value="1"/>
</dbReference>
<comment type="catalytic activity">
    <reaction evidence="5">
        <text>adenylyl-molybdopterin + molybdate = Mo-molybdopterin + AMP + H(+)</text>
        <dbReference type="Rhea" id="RHEA:35047"/>
        <dbReference type="ChEBI" id="CHEBI:15378"/>
        <dbReference type="ChEBI" id="CHEBI:36264"/>
        <dbReference type="ChEBI" id="CHEBI:62727"/>
        <dbReference type="ChEBI" id="CHEBI:71302"/>
        <dbReference type="ChEBI" id="CHEBI:456215"/>
        <dbReference type="EC" id="2.10.1.1"/>
    </reaction>
</comment>
<dbReference type="Gene3D" id="2.40.340.10">
    <property type="entry name" value="MoeA, C-terminal, domain IV"/>
    <property type="match status" value="1"/>
</dbReference>
<dbReference type="GO" id="GO:0005737">
    <property type="term" value="C:cytoplasm"/>
    <property type="evidence" value="ECO:0007669"/>
    <property type="project" value="TreeGrafter"/>
</dbReference>
<dbReference type="PANTHER" id="PTHR10192">
    <property type="entry name" value="MOLYBDOPTERIN BIOSYNTHESIS PROTEIN"/>
    <property type="match status" value="1"/>
</dbReference>
<evidence type="ECO:0000256" key="2">
    <source>
        <dbReference type="ARBA" id="ARBA00005046"/>
    </source>
</evidence>
<evidence type="ECO:0000256" key="1">
    <source>
        <dbReference type="ARBA" id="ARBA00002901"/>
    </source>
</evidence>
<sequence>MTQFLKVKTAEEVLSIIASLPALSEEAADLDLAHGRVLSRPVEAPEPVPHFPRATMDGFAVRARDTFGASESLPALLEVSGEVLMGREPDVRVESGRAAIISTGGMLPEGADAVVMVEHTQPLDERTIEVTRPVAPGENVLQVGDDLPRGREALPAGRRLRPQDLGVLAALGVKTVQVVRRPRVAVVSTGDEIVPAETASLPKGKVRDINTCVVAAQVAEAGGEVGRRAIIIDDLDRLAAFCRDALEDHDVLLLSGGSSVGSRDHTLNVLDRLPQSELLAHGVAIRPGKPTILARVGSKCFWGLPGQPASAMIVFTAFVRPCLERLQGLRWDSTIRRANVRRAVLTTNLPSVHGRADYVRVALDEKDGILLAGPVFGKSAMISTLSRADGFVVVPEHVEGFDAGSEVDVFLFAGG</sequence>
<organism evidence="8 9">
    <name type="scientific">Desulfoglaeba alkanexedens ALDC</name>
    <dbReference type="NCBI Taxonomy" id="980445"/>
    <lineage>
        <taxon>Bacteria</taxon>
        <taxon>Pseudomonadati</taxon>
        <taxon>Thermodesulfobacteriota</taxon>
        <taxon>Syntrophobacteria</taxon>
        <taxon>Syntrophobacterales</taxon>
        <taxon>Syntrophobacteraceae</taxon>
        <taxon>Desulfoglaeba</taxon>
    </lineage>
</organism>
<dbReference type="OrthoDB" id="9804758at2"/>
<dbReference type="InterPro" id="IPR038987">
    <property type="entry name" value="MoeA-like"/>
</dbReference>
<dbReference type="GO" id="GO:0061599">
    <property type="term" value="F:molybdopterin molybdotransferase activity"/>
    <property type="evidence" value="ECO:0007669"/>
    <property type="project" value="UniProtKB-UniRule"/>
</dbReference>
<evidence type="ECO:0000256" key="3">
    <source>
        <dbReference type="ARBA" id="ARBA00010763"/>
    </source>
</evidence>
<dbReference type="SUPFAM" id="SSF63867">
    <property type="entry name" value="MoeA C-terminal domain-like"/>
    <property type="match status" value="1"/>
</dbReference>
<dbReference type="Proteomes" id="UP000298602">
    <property type="component" value="Chromosome"/>
</dbReference>
<evidence type="ECO:0000256" key="5">
    <source>
        <dbReference type="ARBA" id="ARBA00047317"/>
    </source>
</evidence>
<dbReference type="Gene3D" id="3.90.105.10">
    <property type="entry name" value="Molybdopterin biosynthesis moea protein, domain 2"/>
    <property type="match status" value="1"/>
</dbReference>
<comment type="function">
    <text evidence="1 6">Catalyzes the insertion of molybdate into adenylated molybdopterin with the concomitant release of AMP.</text>
</comment>
<dbReference type="InterPro" id="IPR001453">
    <property type="entry name" value="MoaB/Mog_dom"/>
</dbReference>
<dbReference type="Pfam" id="PF03454">
    <property type="entry name" value="MoeA_C"/>
    <property type="match status" value="1"/>
</dbReference>
<dbReference type="InterPro" id="IPR036135">
    <property type="entry name" value="MoeA_linker/N_sf"/>
</dbReference>
<dbReference type="InterPro" id="IPR005110">
    <property type="entry name" value="MoeA_linker/N"/>
</dbReference>
<dbReference type="RefSeq" id="WP_137424731.1">
    <property type="nucleotide sequence ID" value="NZ_CP040098.1"/>
</dbReference>
<dbReference type="CDD" id="cd00887">
    <property type="entry name" value="MoeA"/>
    <property type="match status" value="1"/>
</dbReference>
<dbReference type="UniPathway" id="UPA00344"/>
<dbReference type="InterPro" id="IPR036425">
    <property type="entry name" value="MoaB/Mog-like_dom_sf"/>
</dbReference>
<evidence type="ECO:0000259" key="7">
    <source>
        <dbReference type="SMART" id="SM00852"/>
    </source>
</evidence>
<name>A0A4P8L3I0_9BACT</name>
<comment type="cofactor">
    <cofactor evidence="6">
        <name>Mg(2+)</name>
        <dbReference type="ChEBI" id="CHEBI:18420"/>
    </cofactor>
</comment>
<evidence type="ECO:0000256" key="4">
    <source>
        <dbReference type="ARBA" id="ARBA00023150"/>
    </source>
</evidence>
<evidence type="ECO:0000256" key="6">
    <source>
        <dbReference type="RuleBase" id="RU365090"/>
    </source>
</evidence>
<keyword evidence="9" id="KW-1185">Reference proteome</keyword>
<keyword evidence="6" id="KW-0460">Magnesium</keyword>
<accession>A0A4P8L3I0</accession>
<feature type="domain" description="MoaB/Mog" evidence="7">
    <location>
        <begin position="185"/>
        <end position="325"/>
    </location>
</feature>
<dbReference type="NCBIfam" id="TIGR00177">
    <property type="entry name" value="molyb_syn"/>
    <property type="match status" value="1"/>
</dbReference>
<evidence type="ECO:0000313" key="8">
    <source>
        <dbReference type="EMBL" id="QCQ22507.1"/>
    </source>
</evidence>
<dbReference type="SUPFAM" id="SSF53218">
    <property type="entry name" value="Molybdenum cofactor biosynthesis proteins"/>
    <property type="match status" value="1"/>
</dbReference>
<dbReference type="KEGG" id="dax:FDQ92_10235"/>
<dbReference type="Pfam" id="PF03453">
    <property type="entry name" value="MoeA_N"/>
    <property type="match status" value="1"/>
</dbReference>
<reference evidence="8 9" key="1">
    <citation type="submission" date="2019-05" db="EMBL/GenBank/DDBJ databases">
        <title>The Complete Genome Sequence of the n-alkane-degrading Desulfoglaeba alkanexedens ALDC reveals multiple alkylsuccinate synthase gene clusters.</title>
        <authorList>
            <person name="Callaghan A.V."/>
            <person name="Davidova I.A."/>
            <person name="Duncan K.E."/>
            <person name="Morris B."/>
            <person name="McInerney M.J."/>
        </authorList>
    </citation>
    <scope>NUCLEOTIDE SEQUENCE [LARGE SCALE GENOMIC DNA]</scope>
    <source>
        <strain evidence="8 9">ALDC</strain>
    </source>
</reference>
<proteinExistence type="inferred from homology"/>
<dbReference type="GO" id="GO:0046872">
    <property type="term" value="F:metal ion binding"/>
    <property type="evidence" value="ECO:0007669"/>
    <property type="project" value="UniProtKB-UniRule"/>
</dbReference>